<sequence>MLSPVLMWNKIGRIVIKLSKRLNVTPLRALNIFYTSEVCDRMHDEKEELYTFSDDYIVDEIMIELHGKYI</sequence>
<reference evidence="1" key="2">
    <citation type="submission" date="2021-04" db="EMBL/GenBank/DDBJ databases">
        <authorList>
            <person name="Gilroy R."/>
        </authorList>
    </citation>
    <scope>NUCLEOTIDE SEQUENCE</scope>
    <source>
        <strain evidence="1">G4-2901</strain>
    </source>
</reference>
<gene>
    <name evidence="1" type="ORF">H9777_13335</name>
</gene>
<evidence type="ECO:0000313" key="2">
    <source>
        <dbReference type="Proteomes" id="UP000783796"/>
    </source>
</evidence>
<dbReference type="Proteomes" id="UP000783796">
    <property type="component" value="Unassembled WGS sequence"/>
</dbReference>
<dbReference type="EMBL" id="JAHLFW010000110">
    <property type="protein sequence ID" value="MBU3839261.1"/>
    <property type="molecule type" value="Genomic_DNA"/>
</dbReference>
<comment type="caution">
    <text evidence="1">The sequence shown here is derived from an EMBL/GenBank/DDBJ whole genome shotgun (WGS) entry which is preliminary data.</text>
</comment>
<evidence type="ECO:0000313" key="1">
    <source>
        <dbReference type="EMBL" id="MBU3839261.1"/>
    </source>
</evidence>
<reference evidence="1" key="1">
    <citation type="journal article" date="2021" name="PeerJ">
        <title>Extensive microbial diversity within the chicken gut microbiome revealed by metagenomics and culture.</title>
        <authorList>
            <person name="Gilroy R."/>
            <person name="Ravi A."/>
            <person name="Getino M."/>
            <person name="Pursley I."/>
            <person name="Horton D.L."/>
            <person name="Alikhan N.F."/>
            <person name="Baker D."/>
            <person name="Gharbi K."/>
            <person name="Hall N."/>
            <person name="Watson M."/>
            <person name="Adriaenssens E.M."/>
            <person name="Foster-Nyarko E."/>
            <person name="Jarju S."/>
            <person name="Secka A."/>
            <person name="Antonio M."/>
            <person name="Oren A."/>
            <person name="Chaudhuri R.R."/>
            <person name="La Ragione R."/>
            <person name="Hildebrand F."/>
            <person name="Pallen M.J."/>
        </authorList>
    </citation>
    <scope>NUCLEOTIDE SEQUENCE</scope>
    <source>
        <strain evidence="1">G4-2901</strain>
    </source>
</reference>
<proteinExistence type="predicted"/>
<organism evidence="1 2">
    <name type="scientific">Candidatus Phocaeicola faecigallinarum</name>
    <dbReference type="NCBI Taxonomy" id="2838732"/>
    <lineage>
        <taxon>Bacteria</taxon>
        <taxon>Pseudomonadati</taxon>
        <taxon>Bacteroidota</taxon>
        <taxon>Bacteroidia</taxon>
        <taxon>Bacteroidales</taxon>
        <taxon>Bacteroidaceae</taxon>
        <taxon>Phocaeicola</taxon>
    </lineage>
</organism>
<accession>A0A948TE01</accession>
<dbReference type="AlphaFoldDB" id="A0A948TE01"/>
<name>A0A948TE01_9BACT</name>
<protein>
    <submittedName>
        <fullName evidence="1">DUF3791 domain-containing protein</fullName>
    </submittedName>
</protein>